<dbReference type="AlphaFoldDB" id="V9L024"/>
<dbReference type="PANTHER" id="PTHR10822">
    <property type="entry name" value="GLYPICAN"/>
    <property type="match status" value="1"/>
</dbReference>
<keyword evidence="10 12" id="KW-0449">Lipoprotein</keyword>
<keyword evidence="3" id="KW-1003">Cell membrane</keyword>
<keyword evidence="6 12" id="KW-0654">Proteoglycan</keyword>
<keyword evidence="4 12" id="KW-0336">GPI-anchor</keyword>
<evidence type="ECO:0000256" key="5">
    <source>
        <dbReference type="ARBA" id="ARBA00022729"/>
    </source>
</evidence>
<reference evidence="14" key="1">
    <citation type="journal article" date="2014" name="Nature">
        <title>Elephant shark genome provides unique insights into gnathostome evolution.</title>
        <authorList>
            <consortium name="International Elephant Shark Genome Sequencing Consortium"/>
            <person name="Venkatesh B."/>
            <person name="Lee A.P."/>
            <person name="Ravi V."/>
            <person name="Maurya A.K."/>
            <person name="Lian M.M."/>
            <person name="Swann J.B."/>
            <person name="Ohta Y."/>
            <person name="Flajnik M.F."/>
            <person name="Sutoh Y."/>
            <person name="Kasahara M."/>
            <person name="Hoon S."/>
            <person name="Gangu V."/>
            <person name="Roy S.W."/>
            <person name="Irimia M."/>
            <person name="Korzh V."/>
            <person name="Kondrychyn I."/>
            <person name="Lim Z.W."/>
            <person name="Tay B.H."/>
            <person name="Tohari S."/>
            <person name="Kong K.W."/>
            <person name="Ho S."/>
            <person name="Lorente-Galdos B."/>
            <person name="Quilez J."/>
            <person name="Marques-Bonet T."/>
            <person name="Raney B.J."/>
            <person name="Ingham P.W."/>
            <person name="Tay A."/>
            <person name="Hillier L.W."/>
            <person name="Minx P."/>
            <person name="Boehm T."/>
            <person name="Wilson R.K."/>
            <person name="Brenner S."/>
            <person name="Warren W.C."/>
        </authorList>
    </citation>
    <scope>NUCLEOTIDE SEQUENCE</scope>
    <source>
        <tissue evidence="14">Heart</tissue>
    </source>
</reference>
<comment type="subcellular location">
    <subcellularLocation>
        <location evidence="1 12">Cell membrane</location>
        <topology evidence="1 12">Lipid-anchor</topology>
        <topology evidence="1 12">GPI-anchor</topology>
    </subcellularLocation>
</comment>
<evidence type="ECO:0000256" key="10">
    <source>
        <dbReference type="ARBA" id="ARBA00023288"/>
    </source>
</evidence>
<evidence type="ECO:0000256" key="2">
    <source>
        <dbReference type="ARBA" id="ARBA00010260"/>
    </source>
</evidence>
<evidence type="ECO:0000256" key="13">
    <source>
        <dbReference type="SAM" id="MobiDB-lite"/>
    </source>
</evidence>
<keyword evidence="5" id="KW-0732">Signal</keyword>
<feature type="compositionally biased region" description="Acidic residues" evidence="13">
    <location>
        <begin position="270"/>
        <end position="287"/>
    </location>
</feature>
<keyword evidence="8" id="KW-0325">Glycoprotein</keyword>
<dbReference type="GO" id="GO:0090263">
    <property type="term" value="P:positive regulation of canonical Wnt signaling pathway"/>
    <property type="evidence" value="ECO:0007669"/>
    <property type="project" value="TreeGrafter"/>
</dbReference>
<dbReference type="GO" id="GO:0098552">
    <property type="term" value="C:side of membrane"/>
    <property type="evidence" value="ECO:0007669"/>
    <property type="project" value="UniProtKB-KW"/>
</dbReference>
<dbReference type="EMBL" id="JW872419">
    <property type="protein sequence ID" value="AFP04937.1"/>
    <property type="molecule type" value="mRNA"/>
</dbReference>
<dbReference type="InterPro" id="IPR001863">
    <property type="entry name" value="Glypican"/>
</dbReference>
<dbReference type="GO" id="GO:1905475">
    <property type="term" value="P:regulation of protein localization to membrane"/>
    <property type="evidence" value="ECO:0007669"/>
    <property type="project" value="TreeGrafter"/>
</dbReference>
<evidence type="ECO:0000256" key="7">
    <source>
        <dbReference type="ARBA" id="ARBA00023136"/>
    </source>
</evidence>
<evidence type="ECO:0000256" key="1">
    <source>
        <dbReference type="ARBA" id="ARBA00004609"/>
    </source>
</evidence>
<dbReference type="InterPro" id="IPR019803">
    <property type="entry name" value="Glypican_CS"/>
</dbReference>
<dbReference type="PROSITE" id="PS01207">
    <property type="entry name" value="GLYPICAN"/>
    <property type="match status" value="1"/>
</dbReference>
<feature type="region of interest" description="Disordered" evidence="13">
    <location>
        <begin position="264"/>
        <end position="338"/>
    </location>
</feature>
<evidence type="ECO:0000256" key="3">
    <source>
        <dbReference type="ARBA" id="ARBA00022475"/>
    </source>
</evidence>
<dbReference type="Pfam" id="PF01153">
    <property type="entry name" value="Glypican"/>
    <property type="match status" value="1"/>
</dbReference>
<feature type="compositionally biased region" description="Basic and acidic residues" evidence="13">
    <location>
        <begin position="294"/>
        <end position="316"/>
    </location>
</feature>
<dbReference type="GO" id="GO:0005886">
    <property type="term" value="C:plasma membrane"/>
    <property type="evidence" value="ECO:0007669"/>
    <property type="project" value="UniProtKB-SubCell"/>
</dbReference>
<proteinExistence type="evidence at transcript level"/>
<dbReference type="GO" id="GO:0009986">
    <property type="term" value="C:cell surface"/>
    <property type="evidence" value="ECO:0007669"/>
    <property type="project" value="TreeGrafter"/>
</dbReference>
<evidence type="ECO:0000256" key="12">
    <source>
        <dbReference type="RuleBase" id="RU003519"/>
    </source>
</evidence>
<protein>
    <submittedName>
        <fullName evidence="14">Glypican-5</fullName>
    </submittedName>
</protein>
<sequence>MASHVFLQALNLGIEVINTTDHLQYTKECSRGLLKMQYCSHCQGLTNRKPCMGYCLNVMRGCLANMAEIDLHWREYIRSLEELSNGIHGAYDIEQVLFNLHSLVNDAIMNAQINGPKLSAMVNKACGHPIRKPAESSGYQPDVYSEKHGLKIIQKENEETLSSRRKEFINSLRLYRTLYGGLADQLCASDLAAADGLVCWNGEDVVKSYTHRVVGNGIKAQSSNPEVKVKGTDPVINQIIDKLKHINQLLQGKSIPKYETWHSAEKGSGEMDDSDVQISGDCDDEDGCLGSGNGEEKKSSKASERMLDKTNRHDFTVDDVNTTPKTVHGRDSDETGAGTMVSSECVTITISIVALILFW</sequence>
<keyword evidence="9 12" id="KW-0357">Heparan sulfate</keyword>
<organism evidence="14">
    <name type="scientific">Callorhinchus milii</name>
    <name type="common">Ghost shark</name>
    <dbReference type="NCBI Taxonomy" id="7868"/>
    <lineage>
        <taxon>Eukaryota</taxon>
        <taxon>Metazoa</taxon>
        <taxon>Chordata</taxon>
        <taxon>Craniata</taxon>
        <taxon>Vertebrata</taxon>
        <taxon>Chondrichthyes</taxon>
        <taxon>Holocephali</taxon>
        <taxon>Chimaeriformes</taxon>
        <taxon>Callorhinchidae</taxon>
        <taxon>Callorhinchus</taxon>
    </lineage>
</organism>
<dbReference type="GO" id="GO:0016477">
    <property type="term" value="P:cell migration"/>
    <property type="evidence" value="ECO:0007669"/>
    <property type="project" value="TreeGrafter"/>
</dbReference>
<evidence type="ECO:0000256" key="8">
    <source>
        <dbReference type="ARBA" id="ARBA00023180"/>
    </source>
</evidence>
<comment type="function">
    <text evidence="12">Cell surface proteoglycan.</text>
</comment>
<evidence type="ECO:0000256" key="4">
    <source>
        <dbReference type="ARBA" id="ARBA00022622"/>
    </source>
</evidence>
<evidence type="ECO:0000256" key="9">
    <source>
        <dbReference type="ARBA" id="ARBA00023207"/>
    </source>
</evidence>
<dbReference type="PANTHER" id="PTHR10822:SF12">
    <property type="entry name" value="GLYPICAN-5"/>
    <property type="match status" value="1"/>
</dbReference>
<name>V9L024_CALMI</name>
<evidence type="ECO:0000256" key="11">
    <source>
        <dbReference type="RuleBase" id="RU003518"/>
    </source>
</evidence>
<evidence type="ECO:0000256" key="6">
    <source>
        <dbReference type="ARBA" id="ARBA00022974"/>
    </source>
</evidence>
<keyword evidence="7 12" id="KW-0472">Membrane</keyword>
<evidence type="ECO:0000313" key="14">
    <source>
        <dbReference type="EMBL" id="AFP04937.1"/>
    </source>
</evidence>
<comment type="similarity">
    <text evidence="2 11">Belongs to the glypican family.</text>
</comment>
<accession>V9L024</accession>
<dbReference type="GO" id="GO:0005576">
    <property type="term" value="C:extracellular region"/>
    <property type="evidence" value="ECO:0007669"/>
    <property type="project" value="TreeGrafter"/>
</dbReference>